<accession>A0A3G5ACN0</accession>
<organism evidence="1">
    <name type="scientific">Satyrvirus sp</name>
    <dbReference type="NCBI Taxonomy" id="2487771"/>
    <lineage>
        <taxon>Viruses</taxon>
        <taxon>Varidnaviria</taxon>
        <taxon>Bamfordvirae</taxon>
        <taxon>Nucleocytoviricota</taxon>
        <taxon>Megaviricetes</taxon>
        <taxon>Imitervirales</taxon>
        <taxon>Mimiviridae</taxon>
        <taxon>Megamimivirinae</taxon>
    </lineage>
</organism>
<dbReference type="InterPro" id="IPR011042">
    <property type="entry name" value="6-blade_b-propeller_TolB-like"/>
</dbReference>
<gene>
    <name evidence="1" type="ORF">Satyrvirus1_71</name>
</gene>
<dbReference type="EMBL" id="MK072437">
    <property type="protein sequence ID" value="AYV84985.1"/>
    <property type="molecule type" value="Genomic_DNA"/>
</dbReference>
<dbReference type="Gene3D" id="2.120.10.30">
    <property type="entry name" value="TolB, C-terminal domain"/>
    <property type="match status" value="1"/>
</dbReference>
<dbReference type="NCBIfam" id="TIGR03118">
    <property type="entry name" value="PEPCTERM_chp_1"/>
    <property type="match status" value="1"/>
</dbReference>
<sequence length="370" mass="40332">MLNPQNPFYNINLPPFPCTPSKCGPYGPGPLINAGFPRRAVATWRINYLISNRPSQAAHFDLDLVNPWGIVVHDNQLWVVNNSSDTITNFDLFGNKLIGAAGVREAGHNSAFPTGLVINCCGGFPVSNGTITKSARFITATEYGTINGYNPLIDPLNTFIVVDMQLTGAVTVYRGLTLANGLLYLADFFNARIDVFDVNFNKQVGYVFVDGDTVDPVGVNFAPNNIVHIGCFIYVLWARKDTNVAVHELDGPGNGFISVFNFDGSFVRRFTSRGVLNSPWAMIPAPCECGFPPGSFLVGNHGDGRINVFDCDGKYVGPLLNQSGLPMVIDGLWGLAPRYADFNEIFFTSSTDENNEGLLGSIVRDQVIFL</sequence>
<protein>
    <recommendedName>
        <fullName evidence="2">TIGR03118 family protein</fullName>
    </recommendedName>
</protein>
<proteinExistence type="predicted"/>
<name>A0A3G5ACN0_9VIRU</name>
<reference evidence="1" key="1">
    <citation type="submission" date="2018-10" db="EMBL/GenBank/DDBJ databases">
        <title>Hidden diversity of soil giant viruses.</title>
        <authorList>
            <person name="Schulz F."/>
            <person name="Alteio L."/>
            <person name="Goudeau D."/>
            <person name="Ryan E.M."/>
            <person name="Malmstrom R.R."/>
            <person name="Blanchard J."/>
            <person name="Woyke T."/>
        </authorList>
    </citation>
    <scope>NUCLEOTIDE SEQUENCE</scope>
    <source>
        <strain evidence="1">SAV1</strain>
    </source>
</reference>
<dbReference type="SUPFAM" id="SSF101898">
    <property type="entry name" value="NHL repeat"/>
    <property type="match status" value="1"/>
</dbReference>
<evidence type="ECO:0000313" key="1">
    <source>
        <dbReference type="EMBL" id="AYV84985.1"/>
    </source>
</evidence>
<dbReference type="InterPro" id="IPR017549">
    <property type="entry name" value="APMV_L690"/>
</dbReference>
<evidence type="ECO:0008006" key="2">
    <source>
        <dbReference type="Google" id="ProtNLM"/>
    </source>
</evidence>